<proteinExistence type="inferred from homology"/>
<evidence type="ECO:0000313" key="5">
    <source>
        <dbReference type="Proteomes" id="UP000266723"/>
    </source>
</evidence>
<dbReference type="InterPro" id="IPR036404">
    <property type="entry name" value="Jacalin-like_lectin_dom_sf"/>
</dbReference>
<dbReference type="CDD" id="cd09612">
    <property type="entry name" value="Jacalin"/>
    <property type="match status" value="3"/>
</dbReference>
<dbReference type="PANTHER" id="PTHR47293:SF7">
    <property type="entry name" value="JACALIN-RELATED LECTIN 34-RELATED"/>
    <property type="match status" value="1"/>
</dbReference>
<dbReference type="SMART" id="SM00915">
    <property type="entry name" value="Jacalin"/>
    <property type="match status" value="3"/>
</dbReference>
<dbReference type="InterPro" id="IPR001229">
    <property type="entry name" value="Jacalin-like_lectin_dom"/>
</dbReference>
<sequence length="548" mass="59010">MSWDDGKHAKVNKVQITYDDVIYSIQVTYAGTALQSQRRGSVGPKTAEFTLGPDEYITALSAYGKTLSTQDVITSLTFTTNKGTYGPYGNKTGYQISAPEGTGSRGSTKEILINHPDEHLISVEGWYDSSNIIIGIQFKTNQKTSDYMGYDFDGSGTKFTLQVQGKKIIGFHGFASDHLNSIGAYFVPVSSTPTTPTVPPKKLEAKGGASGAVWDDGAHDNVKKVSVGQGTDGIAAVKFEYRNGSSVVIGAERGTPTLLGYEEFELASDEYITIMEGYYDKILGSDGLTSLTFHTNKGTYGPFNILLSVPLVQFELASDEYITIMEGYYDKILGSDGLTSLTFHTNKGTYGPYGLEGSTHFEFKEDGHKITGFHGRAGDTLTAIGVYLAPVGTIPLTPATQTKKLEAKGGDGGTTWDDGAFDGIRKVSVGQTYDGIGAVKFVYNKGSSEIIGDEHGKSTLLGFEEFELNYPSEYITEVHGTYDKISASNSAIVNMLTFKTNKPATYGPFGLNAGTPFDLKEEGHKIVGFHGSSGDLLHKFGVHVLPIN</sequence>
<protein>
    <recommendedName>
        <fullName evidence="3">Jacalin-type lectin domain-containing protein</fullName>
    </recommendedName>
</protein>
<evidence type="ECO:0000256" key="2">
    <source>
        <dbReference type="ARBA" id="ARBA00022734"/>
    </source>
</evidence>
<name>A0ABQ7EQK8_BRACR</name>
<keyword evidence="2" id="KW-0430">Lectin</keyword>
<dbReference type="PANTHER" id="PTHR47293">
    <property type="entry name" value="JACALIN-RELATED LECTIN 3"/>
    <property type="match status" value="1"/>
</dbReference>
<reference evidence="4 5" key="1">
    <citation type="journal article" date="2020" name="BMC Genomics">
        <title>Intraspecific diversification of the crop wild relative Brassica cretica Lam. using demographic model selection.</title>
        <authorList>
            <person name="Kioukis A."/>
            <person name="Michalopoulou V.A."/>
            <person name="Briers L."/>
            <person name="Pirintsos S."/>
            <person name="Studholme D.J."/>
            <person name="Pavlidis P."/>
            <person name="Sarris P.F."/>
        </authorList>
    </citation>
    <scope>NUCLEOTIDE SEQUENCE [LARGE SCALE GENOMIC DNA]</scope>
    <source>
        <strain evidence="5">cv. PFS-1207/04</strain>
    </source>
</reference>
<organism evidence="4 5">
    <name type="scientific">Brassica cretica</name>
    <name type="common">Mustard</name>
    <dbReference type="NCBI Taxonomy" id="69181"/>
    <lineage>
        <taxon>Eukaryota</taxon>
        <taxon>Viridiplantae</taxon>
        <taxon>Streptophyta</taxon>
        <taxon>Embryophyta</taxon>
        <taxon>Tracheophyta</taxon>
        <taxon>Spermatophyta</taxon>
        <taxon>Magnoliopsida</taxon>
        <taxon>eudicotyledons</taxon>
        <taxon>Gunneridae</taxon>
        <taxon>Pentapetalae</taxon>
        <taxon>rosids</taxon>
        <taxon>malvids</taxon>
        <taxon>Brassicales</taxon>
        <taxon>Brassicaceae</taxon>
        <taxon>Brassiceae</taxon>
        <taxon>Brassica</taxon>
    </lineage>
</organism>
<keyword evidence="5" id="KW-1185">Reference proteome</keyword>
<dbReference type="Proteomes" id="UP000266723">
    <property type="component" value="Unassembled WGS sequence"/>
</dbReference>
<evidence type="ECO:0000256" key="1">
    <source>
        <dbReference type="ARBA" id="ARBA00006568"/>
    </source>
</evidence>
<feature type="domain" description="Jacalin-type lectin" evidence="3">
    <location>
        <begin position="1"/>
        <end position="188"/>
    </location>
</feature>
<dbReference type="Gene3D" id="2.100.10.30">
    <property type="entry name" value="Jacalin-like lectin domain"/>
    <property type="match status" value="5"/>
</dbReference>
<dbReference type="Pfam" id="PF01419">
    <property type="entry name" value="Jacalin"/>
    <property type="match status" value="5"/>
</dbReference>
<evidence type="ECO:0000313" key="4">
    <source>
        <dbReference type="EMBL" id="KAF3605597.1"/>
    </source>
</evidence>
<dbReference type="EMBL" id="QGKV02000297">
    <property type="protein sequence ID" value="KAF3605597.1"/>
    <property type="molecule type" value="Genomic_DNA"/>
</dbReference>
<feature type="domain" description="Jacalin-type lectin" evidence="3">
    <location>
        <begin position="200"/>
        <end position="390"/>
    </location>
</feature>
<gene>
    <name evidence="4" type="ORF">DY000_02050392</name>
</gene>
<dbReference type="PROSITE" id="PS51752">
    <property type="entry name" value="JACALIN_LECTIN"/>
    <property type="match status" value="3"/>
</dbReference>
<evidence type="ECO:0000259" key="3">
    <source>
        <dbReference type="PROSITE" id="PS51752"/>
    </source>
</evidence>
<accession>A0ABQ7EQK8</accession>
<feature type="domain" description="Jacalin-type lectin" evidence="3">
    <location>
        <begin position="402"/>
        <end position="546"/>
    </location>
</feature>
<dbReference type="SUPFAM" id="SSF51101">
    <property type="entry name" value="Mannose-binding lectins"/>
    <property type="match status" value="5"/>
</dbReference>
<comment type="caution">
    <text evidence="4">The sequence shown here is derived from an EMBL/GenBank/DDBJ whole genome shotgun (WGS) entry which is preliminary data.</text>
</comment>
<dbReference type="InterPro" id="IPR033734">
    <property type="entry name" value="Jacalin-like_lectin_dom_plant"/>
</dbReference>
<comment type="similarity">
    <text evidence="1">Belongs to the jacalin lectin family.</text>
</comment>